<evidence type="ECO:0000256" key="7">
    <source>
        <dbReference type="ARBA" id="ARBA00023306"/>
    </source>
</evidence>
<dbReference type="CDD" id="cd18793">
    <property type="entry name" value="SF2_C_SNF"/>
    <property type="match status" value="1"/>
</dbReference>
<dbReference type="Pfam" id="PF00176">
    <property type="entry name" value="SNF2-rel_dom"/>
    <property type="match status" value="1"/>
</dbReference>
<feature type="compositionally biased region" description="Polar residues" evidence="10">
    <location>
        <begin position="235"/>
        <end position="246"/>
    </location>
</feature>
<dbReference type="SUPFAM" id="SSF52540">
    <property type="entry name" value="P-loop containing nucleoside triphosphate hydrolases"/>
    <property type="match status" value="2"/>
</dbReference>
<evidence type="ECO:0000259" key="12">
    <source>
        <dbReference type="PROSITE" id="PS51194"/>
    </source>
</evidence>
<evidence type="ECO:0000256" key="6">
    <source>
        <dbReference type="ARBA" id="ARBA00023254"/>
    </source>
</evidence>
<evidence type="ECO:0000256" key="8">
    <source>
        <dbReference type="ARBA" id="ARBA00024776"/>
    </source>
</evidence>
<dbReference type="CDD" id="cd18000">
    <property type="entry name" value="DEXHc_ERCC6"/>
    <property type="match status" value="1"/>
</dbReference>
<dbReference type="InterPro" id="IPR050496">
    <property type="entry name" value="SNF2_RAD54_helicase_repair"/>
</dbReference>
<dbReference type="FunFam" id="3.40.50.10810:FF:000094">
    <property type="entry name" value="DNA excision repair protein ERCC-6"/>
    <property type="match status" value="1"/>
</dbReference>
<dbReference type="SMART" id="SM00487">
    <property type="entry name" value="DEXDc"/>
    <property type="match status" value="1"/>
</dbReference>
<name>A0A9R1TDC2_9HYME</name>
<keyword evidence="6" id="KW-0469">Meiosis</keyword>
<dbReference type="GO" id="GO:0016787">
    <property type="term" value="F:hydrolase activity"/>
    <property type="evidence" value="ECO:0007669"/>
    <property type="project" value="UniProtKB-KW"/>
</dbReference>
<sequence>MKKTDESLPEISEVLEICAEDDVHKELSKKLDELSREKAHDPQDEGANIQRQVDLGEITPFEADAKKKSLSSTGTFNATTGLLDLEKYLKRQAEVAAKRKQNPKNSLKPEKPPKKARLASKLQETHSETAERLKKSQKIPDNPKKPPENAPTQLKYPDRKSLKKSPAIKSHNSKNPPDNPKIPLDAESGSEYAPSSDESVSPPSSPRPQKRKRNPRKTLDDGDEENYHSRLSKLPRTSANPSGTSLRTVSNLFKLPKSLWKRLYPYQRVSVHWLWELHSRSLGGLLGDEMGLGKTVQVIAFLAGLDCSELLSDGGRFRGLGPTLIICPATLLEQWVDHFHSWYPALRVATLHQSGSYHGSPSDLVESLKTGGVLLTSYSGVIRNSDLLIPFKWHYVILDEGHKIRNPSAKITKLVKKLSTPHRLLLTGSPMQNSLKELWSLFDFILPGKLGTLDAFIEHCATPITRGGYANASTLQEATALQVATMLKEAITPYMLRRTKTDVQHHLTLPEKNEQVLFCSLTDEQTDLYKNYLISENVKTILHDKTTTDGRGRARMLVAVTALRKICNHPDLFTYTANSPGHTIRGDDDDDEEEEEIDENVLEEFGHWRKSGKMTVVRSLLKIWKKQGHRALIFTQGRQMMAVLEGLLQKEDYKYLRLDGTTPMTERQKSIKLFNQDDSYFVFISTTRVGGLGINLTGANRVIIYDPDWNPATDAQARERAWRIGQMKNVTIYRLISAGTIEEKIYHRQIFKLLLSNKVLDDPRQRRLFQTSDLSELFHLNEPIDGASTESDRLFGNSIVRKRANADGGAPGVSAVFEGERVEYLVGRRLGRSGGDEEVVDDDNYVLSKLFSKSGVSSAMIHDTVLASAKVEGHMVAPVHRLARESAQESMEGIKKSRKWCWKPTF</sequence>
<evidence type="ECO:0000256" key="2">
    <source>
        <dbReference type="ARBA" id="ARBA00015341"/>
    </source>
</evidence>
<dbReference type="InterPro" id="IPR038718">
    <property type="entry name" value="SNF2-like_sf"/>
</dbReference>
<dbReference type="InterPro" id="IPR014001">
    <property type="entry name" value="Helicase_ATP-bd"/>
</dbReference>
<dbReference type="Gene3D" id="3.40.50.10810">
    <property type="entry name" value="Tandem AAA-ATPase domain"/>
    <property type="match status" value="1"/>
</dbReference>
<keyword evidence="13" id="KW-1185">Reference proteome</keyword>
<dbReference type="GO" id="GO:0051321">
    <property type="term" value="P:meiotic cell cycle"/>
    <property type="evidence" value="ECO:0007669"/>
    <property type="project" value="UniProtKB-KW"/>
</dbReference>
<feature type="region of interest" description="Disordered" evidence="10">
    <location>
        <begin position="33"/>
        <end position="55"/>
    </location>
</feature>
<evidence type="ECO:0000313" key="13">
    <source>
        <dbReference type="Proteomes" id="UP000694866"/>
    </source>
</evidence>
<dbReference type="InterPro" id="IPR000330">
    <property type="entry name" value="SNF2_N"/>
</dbReference>
<keyword evidence="7" id="KW-0131">Cell cycle</keyword>
<feature type="region of interest" description="Disordered" evidence="10">
    <location>
        <begin position="94"/>
        <end position="246"/>
    </location>
</feature>
<feature type="domain" description="Helicase ATP-binding" evidence="11">
    <location>
        <begin position="275"/>
        <end position="448"/>
    </location>
</feature>
<evidence type="ECO:0000313" key="14">
    <source>
        <dbReference type="RefSeq" id="XP_011307270.1"/>
    </source>
</evidence>
<dbReference type="GO" id="GO:0008094">
    <property type="term" value="F:ATP-dependent activity, acting on DNA"/>
    <property type="evidence" value="ECO:0007669"/>
    <property type="project" value="TreeGrafter"/>
</dbReference>
<comment type="function">
    <text evidence="8">Involved in mitotic DNA repair and meiotic recombination. Functions in the recombinational DNA repair pathway. Essential for interhomolog gene conversion (GC), but may have a less important role in intersister GC than spn-A/Rad51. In the presence of DNA, spn-A/Rad51 enhances the ATPase activity of okr/Rad54.</text>
</comment>
<evidence type="ECO:0000256" key="3">
    <source>
        <dbReference type="ARBA" id="ARBA00022618"/>
    </source>
</evidence>
<dbReference type="PANTHER" id="PTHR45629:SF7">
    <property type="entry name" value="DNA EXCISION REPAIR PROTEIN ERCC-6-RELATED"/>
    <property type="match status" value="1"/>
</dbReference>
<dbReference type="GO" id="GO:0051301">
    <property type="term" value="P:cell division"/>
    <property type="evidence" value="ECO:0007669"/>
    <property type="project" value="UniProtKB-KW"/>
</dbReference>
<keyword evidence="5" id="KW-0378">Hydrolase</keyword>
<dbReference type="InterPro" id="IPR027417">
    <property type="entry name" value="P-loop_NTPase"/>
</dbReference>
<dbReference type="OrthoDB" id="413460at2759"/>
<organism evidence="13 14">
    <name type="scientific">Fopius arisanus</name>
    <dbReference type="NCBI Taxonomy" id="64838"/>
    <lineage>
        <taxon>Eukaryota</taxon>
        <taxon>Metazoa</taxon>
        <taxon>Ecdysozoa</taxon>
        <taxon>Arthropoda</taxon>
        <taxon>Hexapoda</taxon>
        <taxon>Insecta</taxon>
        <taxon>Pterygota</taxon>
        <taxon>Neoptera</taxon>
        <taxon>Endopterygota</taxon>
        <taxon>Hymenoptera</taxon>
        <taxon>Apocrita</taxon>
        <taxon>Ichneumonoidea</taxon>
        <taxon>Braconidae</taxon>
        <taxon>Opiinae</taxon>
        <taxon>Fopius</taxon>
    </lineage>
</organism>
<dbReference type="InterPro" id="IPR049730">
    <property type="entry name" value="SNF2/RAD54-like_C"/>
</dbReference>
<dbReference type="KEGG" id="fas:105269012"/>
<keyword evidence="4" id="KW-0498">Mitosis</keyword>
<dbReference type="GeneID" id="105269012"/>
<dbReference type="Gene3D" id="3.40.50.300">
    <property type="entry name" value="P-loop containing nucleotide triphosphate hydrolases"/>
    <property type="match status" value="1"/>
</dbReference>
<comment type="subunit">
    <text evidence="1">Interacts (via N-terminus) with spn-A/Rad51.</text>
</comment>
<dbReference type="GO" id="GO:0005524">
    <property type="term" value="F:ATP binding"/>
    <property type="evidence" value="ECO:0007669"/>
    <property type="project" value="InterPro"/>
</dbReference>
<evidence type="ECO:0000259" key="11">
    <source>
        <dbReference type="PROSITE" id="PS51192"/>
    </source>
</evidence>
<evidence type="ECO:0000256" key="10">
    <source>
        <dbReference type="SAM" id="MobiDB-lite"/>
    </source>
</evidence>
<evidence type="ECO:0000256" key="1">
    <source>
        <dbReference type="ARBA" id="ARBA00011467"/>
    </source>
</evidence>
<feature type="compositionally biased region" description="Basic and acidic residues" evidence="10">
    <location>
        <begin position="33"/>
        <end position="43"/>
    </location>
</feature>
<feature type="compositionally biased region" description="Basic and acidic residues" evidence="10">
    <location>
        <begin position="123"/>
        <end position="134"/>
    </location>
</feature>
<evidence type="ECO:0000256" key="9">
    <source>
        <dbReference type="ARBA" id="ARBA00029956"/>
    </source>
</evidence>
<evidence type="ECO:0000256" key="5">
    <source>
        <dbReference type="ARBA" id="ARBA00022801"/>
    </source>
</evidence>
<dbReference type="GO" id="GO:0006283">
    <property type="term" value="P:transcription-coupled nucleotide-excision repair"/>
    <property type="evidence" value="ECO:0007669"/>
    <property type="project" value="TreeGrafter"/>
</dbReference>
<accession>A0A9R1TDC2</accession>
<dbReference type="GO" id="GO:0005634">
    <property type="term" value="C:nucleus"/>
    <property type="evidence" value="ECO:0007669"/>
    <property type="project" value="TreeGrafter"/>
</dbReference>
<feature type="compositionally biased region" description="Basic and acidic residues" evidence="10">
    <location>
        <begin position="217"/>
        <end position="228"/>
    </location>
</feature>
<evidence type="ECO:0000256" key="4">
    <source>
        <dbReference type="ARBA" id="ARBA00022776"/>
    </source>
</evidence>
<dbReference type="RefSeq" id="XP_011307270.1">
    <property type="nucleotide sequence ID" value="XM_011308968.1"/>
</dbReference>
<dbReference type="Proteomes" id="UP000694866">
    <property type="component" value="Unplaced"/>
</dbReference>
<keyword evidence="3" id="KW-0132">Cell division</keyword>
<reference evidence="14" key="1">
    <citation type="submission" date="2025-08" db="UniProtKB">
        <authorList>
            <consortium name="RefSeq"/>
        </authorList>
    </citation>
    <scope>IDENTIFICATION</scope>
    <source>
        <strain evidence="14">USDA-PBARC FA_bdor</strain>
        <tissue evidence="14">Whole organism</tissue>
    </source>
</reference>
<proteinExistence type="predicted"/>
<dbReference type="AlphaFoldDB" id="A0A9R1TDC2"/>
<dbReference type="PROSITE" id="PS51192">
    <property type="entry name" value="HELICASE_ATP_BIND_1"/>
    <property type="match status" value="1"/>
</dbReference>
<dbReference type="SMART" id="SM00490">
    <property type="entry name" value="HELICc"/>
    <property type="match status" value="1"/>
</dbReference>
<dbReference type="InterPro" id="IPR001650">
    <property type="entry name" value="Helicase_C-like"/>
</dbReference>
<gene>
    <name evidence="14" type="primary">LOC105269012</name>
</gene>
<feature type="domain" description="Helicase C-terminal" evidence="12">
    <location>
        <begin position="616"/>
        <end position="775"/>
    </location>
</feature>
<dbReference type="PANTHER" id="PTHR45629">
    <property type="entry name" value="SNF2/RAD54 FAMILY MEMBER"/>
    <property type="match status" value="1"/>
</dbReference>
<dbReference type="PROSITE" id="PS51194">
    <property type="entry name" value="HELICASE_CTER"/>
    <property type="match status" value="1"/>
</dbReference>
<protein>
    <recommendedName>
        <fullName evidence="2">DNA repair and recombination protein RAD54-like</fullName>
    </recommendedName>
    <alternativeName>
        <fullName evidence="9">Protein okra</fullName>
    </alternativeName>
</protein>
<dbReference type="Pfam" id="PF00271">
    <property type="entry name" value="Helicase_C"/>
    <property type="match status" value="1"/>
</dbReference>